<evidence type="ECO:0000313" key="11">
    <source>
        <dbReference type="Proteomes" id="UP000441797"/>
    </source>
</evidence>
<evidence type="ECO:0000256" key="6">
    <source>
        <dbReference type="ARBA" id="ARBA00022989"/>
    </source>
</evidence>
<evidence type="ECO:0000256" key="8">
    <source>
        <dbReference type="ARBA" id="ARBA00023136"/>
    </source>
</evidence>
<dbReference type="GO" id="GO:0016020">
    <property type="term" value="C:membrane"/>
    <property type="evidence" value="ECO:0007669"/>
    <property type="project" value="InterPro"/>
</dbReference>
<evidence type="ECO:0000256" key="4">
    <source>
        <dbReference type="ARBA" id="ARBA00022692"/>
    </source>
</evidence>
<keyword evidence="3" id="KW-0808">Transferase</keyword>
<evidence type="ECO:0000256" key="1">
    <source>
        <dbReference type="ARBA" id="ARBA00004323"/>
    </source>
</evidence>
<comment type="similarity">
    <text evidence="2">Belongs to the sulfotransferase 3 family.</text>
</comment>
<gene>
    <name evidence="10" type="ORF">BWI75_18475</name>
</gene>
<keyword evidence="4" id="KW-0812">Transmembrane</keyword>
<evidence type="ECO:0000256" key="2">
    <source>
        <dbReference type="ARBA" id="ARBA00010569"/>
    </source>
</evidence>
<dbReference type="RefSeq" id="WP_105217985.1">
    <property type="nucleotide sequence ID" value="NZ_CAWNSU010000061.1"/>
</dbReference>
<keyword evidence="8" id="KW-0472">Membrane</keyword>
<comment type="subcellular location">
    <subcellularLocation>
        <location evidence="1">Golgi apparatus membrane</location>
        <topology evidence="1">Single-pass type II membrane protein</topology>
    </subcellularLocation>
</comment>
<evidence type="ECO:0000313" key="10">
    <source>
        <dbReference type="EMBL" id="MUL38261.1"/>
    </source>
</evidence>
<dbReference type="EMBL" id="NAPY01000035">
    <property type="protein sequence ID" value="MUL38261.1"/>
    <property type="molecule type" value="Genomic_DNA"/>
</dbReference>
<reference evidence="10 11" key="1">
    <citation type="journal article" date="2019" name="Front. Microbiol.">
        <title>Genomic Features for Desiccation Tolerance and Sugar Biosynthesis in the Extremophile Gloeocapsopsis sp. UTEX B3054.</title>
        <authorList>
            <person name="Urrejola C."/>
            <person name="Alcorta J."/>
            <person name="Salas L."/>
            <person name="Vasquez M."/>
            <person name="Polz M.F."/>
            <person name="Vicuna R."/>
            <person name="Diez B."/>
        </authorList>
    </citation>
    <scope>NUCLEOTIDE SEQUENCE [LARGE SCALE GENOMIC DNA]</scope>
    <source>
        <strain evidence="10 11">1H9</strain>
    </source>
</reference>
<dbReference type="PANTHER" id="PTHR12129">
    <property type="entry name" value="HEPARAN SULFATE 2-O-SULFOTRANSFERASE"/>
    <property type="match status" value="1"/>
</dbReference>
<name>A0A6N8FZ84_9CHRO</name>
<dbReference type="InterPro" id="IPR027417">
    <property type="entry name" value="P-loop_NTPase"/>
</dbReference>
<keyword evidence="9" id="KW-0325">Glycoprotein</keyword>
<keyword evidence="6" id="KW-1133">Transmembrane helix</keyword>
<dbReference type="Gene3D" id="3.40.50.300">
    <property type="entry name" value="P-loop containing nucleotide triphosphate hydrolases"/>
    <property type="match status" value="1"/>
</dbReference>
<evidence type="ECO:0000256" key="7">
    <source>
        <dbReference type="ARBA" id="ARBA00023034"/>
    </source>
</evidence>
<dbReference type="InterPro" id="IPR007734">
    <property type="entry name" value="Heparan_SO4_2-O-STrfase"/>
</dbReference>
<dbReference type="InterPro" id="IPR005331">
    <property type="entry name" value="Sulfotransferase"/>
</dbReference>
<evidence type="ECO:0000256" key="5">
    <source>
        <dbReference type="ARBA" id="ARBA00022968"/>
    </source>
</evidence>
<dbReference type="Pfam" id="PF03567">
    <property type="entry name" value="Sulfotransfer_2"/>
    <property type="match status" value="1"/>
</dbReference>
<proteinExistence type="inferred from homology"/>
<keyword evidence="5" id="KW-0735">Signal-anchor</keyword>
<keyword evidence="11" id="KW-1185">Reference proteome</keyword>
<dbReference type="Proteomes" id="UP000441797">
    <property type="component" value="Unassembled WGS sequence"/>
</dbReference>
<dbReference type="PANTHER" id="PTHR12129:SF15">
    <property type="entry name" value="URONYL 2-SULFOTRANSFERASE"/>
    <property type="match status" value="1"/>
</dbReference>
<sequence>MIHSMNNMASSLVITPSFDKAFRILDAITAISSNVFDGSLDAKICFVHLHKCGGTSITQAIKSCYQSLSSITDNNTFHLNGAAASKAAHKSFENHLDSEDEDYLIGKFREHLLLYHMYQSKIKYAAGHFSFSEIAYQNFSGKYAFVTVLRDPVKRWISAYLYSRYGQYATPNLDEDFSDFLNSERAFKGGCLYVKSIGGLDKTGNYTSEAAIERAKENLHKFSVVGFLEHQEIFVKQFEQQFGRKLRIRKYNRTNKSKTFKKSLISEEIEAKIREICRPDIEVYQYAMNNFLQNKYLVN</sequence>
<dbReference type="GO" id="GO:0008146">
    <property type="term" value="F:sulfotransferase activity"/>
    <property type="evidence" value="ECO:0007669"/>
    <property type="project" value="InterPro"/>
</dbReference>
<evidence type="ECO:0008006" key="12">
    <source>
        <dbReference type="Google" id="ProtNLM"/>
    </source>
</evidence>
<comment type="caution">
    <text evidence="10">The sequence shown here is derived from an EMBL/GenBank/DDBJ whole genome shotgun (WGS) entry which is preliminary data.</text>
</comment>
<dbReference type="OrthoDB" id="458615at2"/>
<accession>A0A6N8FZ84</accession>
<keyword evidence="7" id="KW-0333">Golgi apparatus</keyword>
<evidence type="ECO:0000256" key="3">
    <source>
        <dbReference type="ARBA" id="ARBA00022679"/>
    </source>
</evidence>
<organism evidence="10 11">
    <name type="scientific">Gloeocapsopsis dulcis AAB1 = 1H9</name>
    <dbReference type="NCBI Taxonomy" id="1433147"/>
    <lineage>
        <taxon>Bacteria</taxon>
        <taxon>Bacillati</taxon>
        <taxon>Cyanobacteriota</taxon>
        <taxon>Cyanophyceae</taxon>
        <taxon>Oscillatoriophycideae</taxon>
        <taxon>Chroococcales</taxon>
        <taxon>Chroococcaceae</taxon>
        <taxon>Gloeocapsopsis</taxon>
        <taxon>Gloeocapsopsis dulcis</taxon>
    </lineage>
</organism>
<evidence type="ECO:0000256" key="9">
    <source>
        <dbReference type="ARBA" id="ARBA00023180"/>
    </source>
</evidence>
<dbReference type="AlphaFoldDB" id="A0A6N8FZ84"/>
<dbReference type="SUPFAM" id="SSF52540">
    <property type="entry name" value="P-loop containing nucleoside triphosphate hydrolases"/>
    <property type="match status" value="1"/>
</dbReference>
<protein>
    <recommendedName>
        <fullName evidence="12">Sulfotransferase family protein</fullName>
    </recommendedName>
</protein>